<reference evidence="2 3" key="1">
    <citation type="journal article" date="2016" name="Front. Microbiol.">
        <title>Genome and transcriptome sequences reveal the specific parasitism of the nematophagous Purpureocillium lilacinum 36-1.</title>
        <authorList>
            <person name="Xie J."/>
            <person name="Li S."/>
            <person name="Mo C."/>
            <person name="Xiao X."/>
            <person name="Peng D."/>
            <person name="Wang G."/>
            <person name="Xiao Y."/>
        </authorList>
    </citation>
    <scope>NUCLEOTIDE SEQUENCE [LARGE SCALE GENOMIC DNA]</scope>
    <source>
        <strain evidence="2 3">36-1</strain>
    </source>
</reference>
<gene>
    <name evidence="2" type="ORF">PCL_12918</name>
</gene>
<protein>
    <submittedName>
        <fullName evidence="2">Uncharacterized protein</fullName>
    </submittedName>
</protein>
<feature type="region of interest" description="Disordered" evidence="1">
    <location>
        <begin position="19"/>
        <end position="82"/>
    </location>
</feature>
<sequence>MTSRATRLARVTAATAVYGWSGNGWGGDGDDGDGSSGGGGDDDDDNDGQVFPLLGLQEGQGKWEGKKQQSIPSEVSSCRGPSWRKNTALTRARSLRSCRASVVPSLLVAVGSKWPGPHVCLPSTRLMKQRFVVDDGAAQRRAKPWTWFGGVVKDDGLEEEAWRREPNRGIGCAGLGGGRSGGESEVRAALPTGLGGHRRTRVEELQGICPARQLQPYGYRHKARSGSLKVVPLATSQGWLGWTGPGGWVGVDGNACAASSLLVIYSLDRLVPRIAVKFPPAPGRTVGKFALLSRSTGCTMETAKSSDATPKANRNGRSLLGLSGSSSQRATTSVRRCGFSVPGPQEPGPRHVTGLLHSESHYMGGTVAFVISSGVWLQPPPIGHLVGEQQPRLPHHTLQSASAIRGGIVAPAVM</sequence>
<dbReference type="AlphaFoldDB" id="A0A2U3E7S1"/>
<dbReference type="Proteomes" id="UP000245956">
    <property type="component" value="Unassembled WGS sequence"/>
</dbReference>
<evidence type="ECO:0000313" key="2">
    <source>
        <dbReference type="EMBL" id="PWI70519.1"/>
    </source>
</evidence>
<name>A0A2U3E7S1_PURLI</name>
<feature type="region of interest" description="Disordered" evidence="1">
    <location>
        <begin position="301"/>
        <end position="325"/>
    </location>
</feature>
<organism evidence="2 3">
    <name type="scientific">Purpureocillium lilacinum</name>
    <name type="common">Paecilomyces lilacinus</name>
    <dbReference type="NCBI Taxonomy" id="33203"/>
    <lineage>
        <taxon>Eukaryota</taxon>
        <taxon>Fungi</taxon>
        <taxon>Dikarya</taxon>
        <taxon>Ascomycota</taxon>
        <taxon>Pezizomycotina</taxon>
        <taxon>Sordariomycetes</taxon>
        <taxon>Hypocreomycetidae</taxon>
        <taxon>Hypocreales</taxon>
        <taxon>Ophiocordycipitaceae</taxon>
        <taxon>Purpureocillium</taxon>
    </lineage>
</organism>
<dbReference type="EMBL" id="LCWV01000009">
    <property type="protein sequence ID" value="PWI70519.1"/>
    <property type="molecule type" value="Genomic_DNA"/>
</dbReference>
<evidence type="ECO:0000313" key="3">
    <source>
        <dbReference type="Proteomes" id="UP000245956"/>
    </source>
</evidence>
<proteinExistence type="predicted"/>
<feature type="compositionally biased region" description="Low complexity" evidence="1">
    <location>
        <begin position="313"/>
        <end position="325"/>
    </location>
</feature>
<evidence type="ECO:0000256" key="1">
    <source>
        <dbReference type="SAM" id="MobiDB-lite"/>
    </source>
</evidence>
<comment type="caution">
    <text evidence="2">The sequence shown here is derived from an EMBL/GenBank/DDBJ whole genome shotgun (WGS) entry which is preliminary data.</text>
</comment>
<accession>A0A2U3E7S1</accession>